<dbReference type="AlphaFoldDB" id="A0A9N9KVK1"/>
<organism evidence="2 3">
    <name type="scientific">Hymenoscyphus fraxineus</name>
    <dbReference type="NCBI Taxonomy" id="746836"/>
    <lineage>
        <taxon>Eukaryota</taxon>
        <taxon>Fungi</taxon>
        <taxon>Dikarya</taxon>
        <taxon>Ascomycota</taxon>
        <taxon>Pezizomycotina</taxon>
        <taxon>Leotiomycetes</taxon>
        <taxon>Helotiales</taxon>
        <taxon>Helotiaceae</taxon>
        <taxon>Hymenoscyphus</taxon>
    </lineage>
</organism>
<proteinExistence type="predicted"/>
<evidence type="ECO:0000256" key="1">
    <source>
        <dbReference type="SAM" id="MobiDB-lite"/>
    </source>
</evidence>
<evidence type="ECO:0000313" key="2">
    <source>
        <dbReference type="EMBL" id="CAG8953413.1"/>
    </source>
</evidence>
<dbReference type="EMBL" id="CAJVRL010000050">
    <property type="protein sequence ID" value="CAG8953413.1"/>
    <property type="molecule type" value="Genomic_DNA"/>
</dbReference>
<gene>
    <name evidence="2" type="ORF">HYFRA_00010162</name>
</gene>
<sequence length="120" mass="13579">MLFSKSQAQAIPSEHKANHSDRQNEAGIVAARDFCLRRMCKRKGWSYEYFSITSTPEYRSAARYSDVELDPLTSQEKRTWRFGSGGRLPNCIINGSIASATVIKDNEKFVYLLGGNCSKY</sequence>
<accession>A0A9N9KVK1</accession>
<name>A0A9N9KVK1_9HELO</name>
<feature type="compositionally biased region" description="Polar residues" evidence="1">
    <location>
        <begin position="1"/>
        <end position="10"/>
    </location>
</feature>
<protein>
    <submittedName>
        <fullName evidence="2">Uncharacterized protein</fullName>
    </submittedName>
</protein>
<feature type="region of interest" description="Disordered" evidence="1">
    <location>
        <begin position="1"/>
        <end position="24"/>
    </location>
</feature>
<dbReference type="Proteomes" id="UP000696280">
    <property type="component" value="Unassembled WGS sequence"/>
</dbReference>
<evidence type="ECO:0000313" key="3">
    <source>
        <dbReference type="Proteomes" id="UP000696280"/>
    </source>
</evidence>
<comment type="caution">
    <text evidence="2">The sequence shown here is derived from an EMBL/GenBank/DDBJ whole genome shotgun (WGS) entry which is preliminary data.</text>
</comment>
<feature type="compositionally biased region" description="Basic and acidic residues" evidence="1">
    <location>
        <begin position="13"/>
        <end position="24"/>
    </location>
</feature>
<reference evidence="2" key="1">
    <citation type="submission" date="2021-07" db="EMBL/GenBank/DDBJ databases">
        <authorList>
            <person name="Durling M."/>
        </authorList>
    </citation>
    <scope>NUCLEOTIDE SEQUENCE</scope>
</reference>
<keyword evidence="3" id="KW-1185">Reference proteome</keyword>